<protein>
    <submittedName>
        <fullName evidence="1">Uncharacterized protein</fullName>
    </submittedName>
</protein>
<dbReference type="EMBL" id="JACXVP010000006">
    <property type="protein sequence ID" value="KAG5601119.1"/>
    <property type="molecule type" value="Genomic_DNA"/>
</dbReference>
<keyword evidence="2" id="KW-1185">Reference proteome</keyword>
<accession>A0A9J5YN08</accession>
<name>A0A9J5YN08_SOLCO</name>
<comment type="caution">
    <text evidence="1">The sequence shown here is derived from an EMBL/GenBank/DDBJ whole genome shotgun (WGS) entry which is preliminary data.</text>
</comment>
<evidence type="ECO:0000313" key="1">
    <source>
        <dbReference type="EMBL" id="KAG5601119.1"/>
    </source>
</evidence>
<reference evidence="1 2" key="1">
    <citation type="submission" date="2020-09" db="EMBL/GenBank/DDBJ databases">
        <title>De no assembly of potato wild relative species, Solanum commersonii.</title>
        <authorList>
            <person name="Cho K."/>
        </authorList>
    </citation>
    <scope>NUCLEOTIDE SEQUENCE [LARGE SCALE GENOMIC DNA]</scope>
    <source>
        <strain evidence="1">LZ3.2</strain>
        <tissue evidence="1">Leaf</tissue>
    </source>
</reference>
<organism evidence="1 2">
    <name type="scientific">Solanum commersonii</name>
    <name type="common">Commerson's wild potato</name>
    <name type="synonym">Commerson's nightshade</name>
    <dbReference type="NCBI Taxonomy" id="4109"/>
    <lineage>
        <taxon>Eukaryota</taxon>
        <taxon>Viridiplantae</taxon>
        <taxon>Streptophyta</taxon>
        <taxon>Embryophyta</taxon>
        <taxon>Tracheophyta</taxon>
        <taxon>Spermatophyta</taxon>
        <taxon>Magnoliopsida</taxon>
        <taxon>eudicotyledons</taxon>
        <taxon>Gunneridae</taxon>
        <taxon>Pentapetalae</taxon>
        <taxon>asterids</taxon>
        <taxon>lamiids</taxon>
        <taxon>Solanales</taxon>
        <taxon>Solanaceae</taxon>
        <taxon>Solanoideae</taxon>
        <taxon>Solaneae</taxon>
        <taxon>Solanum</taxon>
    </lineage>
</organism>
<sequence length="96" mass="10562">MVARTQKADMEAALVGMEAARPPAAGCDLPLLLRWWRGVAPVGDGGVAPVRDGWEWASMGVGWGWGVRLHLGVRLDIIILFLRELFNLPTTGCRYF</sequence>
<evidence type="ECO:0000313" key="2">
    <source>
        <dbReference type="Proteomes" id="UP000824120"/>
    </source>
</evidence>
<dbReference type="AlphaFoldDB" id="A0A9J5YN08"/>
<proteinExistence type="predicted"/>
<dbReference type="Proteomes" id="UP000824120">
    <property type="component" value="Chromosome 6"/>
</dbReference>
<gene>
    <name evidence="1" type="ORF">H5410_032489</name>
</gene>